<organism evidence="2 3">
    <name type="scientific">Umezawaea tangerina</name>
    <dbReference type="NCBI Taxonomy" id="84725"/>
    <lineage>
        <taxon>Bacteria</taxon>
        <taxon>Bacillati</taxon>
        <taxon>Actinomycetota</taxon>
        <taxon>Actinomycetes</taxon>
        <taxon>Pseudonocardiales</taxon>
        <taxon>Pseudonocardiaceae</taxon>
        <taxon>Umezawaea</taxon>
    </lineage>
</organism>
<keyword evidence="1" id="KW-0472">Membrane</keyword>
<evidence type="ECO:0000313" key="3">
    <source>
        <dbReference type="Proteomes" id="UP000239494"/>
    </source>
</evidence>
<keyword evidence="3" id="KW-1185">Reference proteome</keyword>
<dbReference type="AlphaFoldDB" id="A0A2T0SK15"/>
<keyword evidence="1" id="KW-1133">Transmembrane helix</keyword>
<dbReference type="Proteomes" id="UP000239494">
    <property type="component" value="Unassembled WGS sequence"/>
</dbReference>
<reference evidence="2 3" key="1">
    <citation type="submission" date="2018-03" db="EMBL/GenBank/DDBJ databases">
        <title>Genomic Encyclopedia of Archaeal and Bacterial Type Strains, Phase II (KMG-II): from individual species to whole genera.</title>
        <authorList>
            <person name="Goeker M."/>
        </authorList>
    </citation>
    <scope>NUCLEOTIDE SEQUENCE [LARGE SCALE GENOMIC DNA]</scope>
    <source>
        <strain evidence="2 3">DSM 44720</strain>
    </source>
</reference>
<sequence length="195" mass="20097">MSADVRLPPWSPQESELNETTMHLDTPFDLPPEAALDGPPDGGDLMLQRTLGRVRQEKAREGRRRQGLAVAVSTGLLAVALAGGVVIGRELTADPGGLVVSGVANGTGLTAVITPAEGWSRLRVDVGGVAPGSRCRLVVTAADGTRFVAGSWVAADREDGRGVELDGAALVAADDVRSVSVETVDGQVLVTALAR</sequence>
<accession>A0A2T0SK15</accession>
<proteinExistence type="predicted"/>
<feature type="transmembrane region" description="Helical" evidence="1">
    <location>
        <begin position="68"/>
        <end position="88"/>
    </location>
</feature>
<dbReference type="EMBL" id="PVTF01000019">
    <property type="protein sequence ID" value="PRY33757.1"/>
    <property type="molecule type" value="Genomic_DNA"/>
</dbReference>
<name>A0A2T0SK15_9PSEU</name>
<protein>
    <submittedName>
        <fullName evidence="2">Uncharacterized protein</fullName>
    </submittedName>
</protein>
<evidence type="ECO:0000313" key="2">
    <source>
        <dbReference type="EMBL" id="PRY33757.1"/>
    </source>
</evidence>
<evidence type="ECO:0000256" key="1">
    <source>
        <dbReference type="SAM" id="Phobius"/>
    </source>
</evidence>
<keyword evidence="1" id="KW-0812">Transmembrane</keyword>
<gene>
    <name evidence="2" type="ORF">CLV43_11964</name>
</gene>
<comment type="caution">
    <text evidence="2">The sequence shown here is derived from an EMBL/GenBank/DDBJ whole genome shotgun (WGS) entry which is preliminary data.</text>
</comment>